<evidence type="ECO:0000256" key="2">
    <source>
        <dbReference type="ARBA" id="ARBA00038350"/>
    </source>
</evidence>
<dbReference type="AlphaFoldDB" id="A0A9P9INM3"/>
<evidence type="ECO:0000259" key="3">
    <source>
        <dbReference type="Pfam" id="PF02441"/>
    </source>
</evidence>
<dbReference type="InterPro" id="IPR003382">
    <property type="entry name" value="Flavoprotein"/>
</dbReference>
<dbReference type="InterPro" id="IPR036551">
    <property type="entry name" value="Flavin_trans-like"/>
</dbReference>
<accession>A0A9P9INM3</accession>
<reference evidence="4" key="1">
    <citation type="journal article" date="2021" name="Nat. Commun.">
        <title>Genetic determinants of endophytism in the Arabidopsis root mycobiome.</title>
        <authorList>
            <person name="Mesny F."/>
            <person name="Miyauchi S."/>
            <person name="Thiergart T."/>
            <person name="Pickel B."/>
            <person name="Atanasova L."/>
            <person name="Karlsson M."/>
            <person name="Huettel B."/>
            <person name="Barry K.W."/>
            <person name="Haridas S."/>
            <person name="Chen C."/>
            <person name="Bauer D."/>
            <person name="Andreopoulos W."/>
            <person name="Pangilinan J."/>
            <person name="LaButti K."/>
            <person name="Riley R."/>
            <person name="Lipzen A."/>
            <person name="Clum A."/>
            <person name="Drula E."/>
            <person name="Henrissat B."/>
            <person name="Kohler A."/>
            <person name="Grigoriev I.V."/>
            <person name="Martin F.M."/>
            <person name="Hacquard S."/>
        </authorList>
    </citation>
    <scope>NUCLEOTIDE SEQUENCE</scope>
    <source>
        <strain evidence="4">MPI-CAGE-CH-0243</strain>
    </source>
</reference>
<gene>
    <name evidence="4" type="ORF">B0J11DRAFT_312496</name>
</gene>
<dbReference type="SUPFAM" id="SSF52507">
    <property type="entry name" value="Homo-oligomeric flavin-containing Cys decarboxylases, HFCD"/>
    <property type="match status" value="1"/>
</dbReference>
<dbReference type="OrthoDB" id="1532798at2759"/>
<dbReference type="GO" id="GO:0010181">
    <property type="term" value="F:FMN binding"/>
    <property type="evidence" value="ECO:0007669"/>
    <property type="project" value="TreeGrafter"/>
</dbReference>
<comment type="caution">
    <text evidence="4">The sequence shown here is derived from an EMBL/GenBank/DDBJ whole genome shotgun (WGS) entry which is preliminary data.</text>
</comment>
<dbReference type="PANTHER" id="PTHR14359:SF6">
    <property type="entry name" value="PHOSPHOPANTOTHENOYLCYSTEINE DECARBOXYLASE"/>
    <property type="match status" value="1"/>
</dbReference>
<name>A0A9P9INM3_9PLEO</name>
<protein>
    <submittedName>
        <fullName evidence="4">Flavoprotein</fullName>
    </submittedName>
</protein>
<keyword evidence="1" id="KW-0173">Coenzyme A biosynthesis</keyword>
<dbReference type="PANTHER" id="PTHR14359">
    <property type="entry name" value="HOMO-OLIGOMERIC FLAVIN CONTAINING CYS DECARBOXYLASE FAMILY"/>
    <property type="match status" value="1"/>
</dbReference>
<proteinExistence type="inferred from homology"/>
<dbReference type="EMBL" id="JAGMWT010000007">
    <property type="protein sequence ID" value="KAH7125719.1"/>
    <property type="molecule type" value="Genomic_DNA"/>
</dbReference>
<keyword evidence="5" id="KW-1185">Reference proteome</keyword>
<dbReference type="Proteomes" id="UP000700596">
    <property type="component" value="Unassembled WGS sequence"/>
</dbReference>
<dbReference type="GO" id="GO:0071513">
    <property type="term" value="C:phosphopantothenoylcysteine decarboxylase complex"/>
    <property type="evidence" value="ECO:0007669"/>
    <property type="project" value="TreeGrafter"/>
</dbReference>
<feature type="domain" description="Flavoprotein" evidence="3">
    <location>
        <begin position="35"/>
        <end position="256"/>
    </location>
</feature>
<dbReference type="Gene3D" id="3.40.50.1950">
    <property type="entry name" value="Flavin prenyltransferase-like"/>
    <property type="match status" value="1"/>
</dbReference>
<evidence type="ECO:0000256" key="1">
    <source>
        <dbReference type="ARBA" id="ARBA00022993"/>
    </source>
</evidence>
<evidence type="ECO:0000313" key="5">
    <source>
        <dbReference type="Proteomes" id="UP000700596"/>
    </source>
</evidence>
<sequence length="262" mass="29207">MSAIIQNLKPLDVKPLQHQHADLPLEIPLIDGKIHLLLCATGSVATIKIPNMIQALSKYANLSIRLIFTASATNFLQGQSAEQPSIEDLQAMPNVQGVYFDEDEWKEPWVRGNKILHIELRRWADLMVVAPLSADGLAKITQGWSDNLLLSVARAWDTTGELDPVRKFSGLDQPPEQGESDVRRVKRILVAPSMNTAMWKQPITGMQLKVLKEDWGVPNGGWYEVLEPMQKELACGDTGGGAMKDWREIVNIIEDRLGLNIV</sequence>
<comment type="similarity">
    <text evidence="2">Belongs to the HFCD (homooligomeric flavin containing Cys decarboxylase) superfamily.</text>
</comment>
<dbReference type="Pfam" id="PF02441">
    <property type="entry name" value="Flavoprotein"/>
    <property type="match status" value="1"/>
</dbReference>
<organism evidence="4 5">
    <name type="scientific">Dendryphion nanum</name>
    <dbReference type="NCBI Taxonomy" id="256645"/>
    <lineage>
        <taxon>Eukaryota</taxon>
        <taxon>Fungi</taxon>
        <taxon>Dikarya</taxon>
        <taxon>Ascomycota</taxon>
        <taxon>Pezizomycotina</taxon>
        <taxon>Dothideomycetes</taxon>
        <taxon>Pleosporomycetidae</taxon>
        <taxon>Pleosporales</taxon>
        <taxon>Torulaceae</taxon>
        <taxon>Dendryphion</taxon>
    </lineage>
</organism>
<dbReference type="GO" id="GO:0015937">
    <property type="term" value="P:coenzyme A biosynthetic process"/>
    <property type="evidence" value="ECO:0007669"/>
    <property type="project" value="UniProtKB-KW"/>
</dbReference>
<dbReference type="GO" id="GO:0004633">
    <property type="term" value="F:phosphopantothenoylcysteine decarboxylase activity"/>
    <property type="evidence" value="ECO:0007669"/>
    <property type="project" value="TreeGrafter"/>
</dbReference>
<evidence type="ECO:0000313" key="4">
    <source>
        <dbReference type="EMBL" id="KAH7125719.1"/>
    </source>
</evidence>